<dbReference type="FunFam" id="1.10.1200.10:FF:000005">
    <property type="entry name" value="Nonribosomal peptide synthetase 1"/>
    <property type="match status" value="2"/>
</dbReference>
<keyword evidence="4" id="KW-0597">Phosphoprotein</keyword>
<dbReference type="InterPro" id="IPR036736">
    <property type="entry name" value="ACP-like_sf"/>
</dbReference>
<dbReference type="InterPro" id="IPR010071">
    <property type="entry name" value="AA_adenyl_dom"/>
</dbReference>
<organism evidence="6 7">
    <name type="scientific">Paraburkholderia phenazinium</name>
    <dbReference type="NCBI Taxonomy" id="60549"/>
    <lineage>
        <taxon>Bacteria</taxon>
        <taxon>Pseudomonadati</taxon>
        <taxon>Pseudomonadota</taxon>
        <taxon>Betaproteobacteria</taxon>
        <taxon>Burkholderiales</taxon>
        <taxon>Burkholderiaceae</taxon>
        <taxon>Paraburkholderia</taxon>
    </lineage>
</organism>
<dbReference type="PROSITE" id="PS00455">
    <property type="entry name" value="AMP_BINDING"/>
    <property type="match status" value="2"/>
</dbReference>
<dbReference type="Gene3D" id="1.10.1200.10">
    <property type="entry name" value="ACP-like"/>
    <property type="match status" value="2"/>
</dbReference>
<keyword evidence="7" id="KW-1185">Reference proteome</keyword>
<feature type="domain" description="Carrier" evidence="5">
    <location>
        <begin position="2601"/>
        <end position="2676"/>
    </location>
</feature>
<sequence length="2696" mass="292392">MEKDTARRIAERFIGLTPEKRRLFWQKMHEQGMTPAQLPILAREREAQQALPVSYAQQRQWFMWQLAPESSAYHVAGGLWLTGQVEANALRASLEAIVARHEVLRTRFVADEAGRVEQWVDGRGQLDWREASPASTQIDATARALASEPFDLATGPLLRAGLYRSEAGRSLLVLALHHIVSDGWSVQVLLEELVAHYRAAVLGEPLSLATLPVQYADYAAWQREWLEAGEREKQLAYWRKALGETHPVLALPTDAPRQAHASYRAARHGVTLPAELAQAVREHAQRSSTTPFMVLLAAFQALLHRYTGEGDIRVGVPVANRNRVETEPLIGFFVNTQVLRAEVAARDTLGELLERTRLATLGAQAHQDLPFDVLVDALHTQRSLSHNPLFQVMFNHLRSDYRVLDALPGLAVEWYEFTEGEALFELTLNIVESTDGGLSAQLIYARELFDAATIERFGHHYVNLLRSLAENSAQAVGEVELLDLAERERLHDWAQGTGASDGAPLAHRQFEAHAAAQPDALALMFGDERLSYRELNERANRLAAYLIRAGVGPEVRVGFAMARSVEMLVAQLAILKAGGAYVPLDPAYPAERLAYMIEDSGIELLLVQTHLGMARLPLSGAPGTLDLDTLDVSDEPVDNPTRNPNADNLAYVVYTSGSTGRPKGVAVAHGALAMHCRAVAERYEVSAMDRYLNFASASFDAATEQCLVPLMHGAAIVLRDDEVWSAHRLADEIRSKGISVVNLPPAYLDAFAQSTEAGAVSVRVCIAGGEAWSKAGFEAVCGHLKPQRVFNAYGPSETVITPTLWQFDTASNSTAGFDSGYAPIGRPVGERSAWVLDAQMNRVPQGLPGELYLGGRGMARGYLGRPALTAERFVPDPFADEPGARLYRTGDLVRWRHDGQLEYLGRIDHQVKVRGFRIELGEVEAQLRAQPGVRDAVVDAQEGPGGTRLVGYVSPVPGCTLDTAVLRAGLAATLPDYMVPGVLMVLDALPLNPNGKVDRRALPAPAAVSALESGEAAQGIVETQLAAIWAQLLRREHIGRHENFFELGGDSIMGLQIVARARQAGLLLTARQIFEQQTIAQLATCAVAIHNVDGLPDDSSASSTIEPDAPVPLLPIQAWFFAEPLPERHHWNQAVLLRIDQAIDTACMEQALRAIVAHHDSLRLRFEPCDPVHADDTSWRQRYARSEPTTLLQIATGVRTAAVEALCDTAQRTLDLTHGPLLRALAMQIDDGSWRLFIAIHHLAVDTVSWRILLDDLRRVYMQLQAGEGVKLPARTTSYQVFGRQLQEAARRPEIEQYGAWWQALADVPAALPPGATGAGLDQRVEVNANANDGNESTAKPVSATVRFDAATTSRLLRDASSAYRTQLADLLLVATGRALCRFAGRDVLRIDLEGHGRETHFGAADLSRTTGWFTAVYPFRLAPTGEIGAALKRVKEARRAVPHGGMSFGMLKYLGTPEQRAALSGVGHAEVLFNYLGQFDATLANDANANIDKAGAWQLASERTGHAHSERSRGTHALEIAGQVQGGELSLTWLHANGERYDAATLEALAEDFRQELLAVLAHCESGASGLTPSDVPLAALDQAQLDDLPVPASEIADLYPLAPMQTGIVFHSLLGQQPGAYVNQLRVDIDRLDCARFQAAWEAAAARHDILRTGFLAFDDAPRQWVARSVAVPFSVEDWRDVSARDTSDAPALATRLDAFAAAQIERGFDLARPPLWRVTLIRTAAERYHLVWTFHHALLDGWSAAQLLAEVLGAYEGRKPTESPARYRQFIAWLQARGHDAGEAWWRVQIGGLDGPTLLASALAKPAAVDAADAVPATTHASTTRIWDATHTAQLSAFAKAQRVTLNTLVQAAWLVLLQRYTGQRTVTFGATVAGRPASLEGAERTLGLFINTIPVIATPQPSLSVGQWLEQIQQHGVAAREHEHVALYDIQRWAKIEGGQALFDSLVVFENYPVDEILEAATPRELQFSGLRNEDRTSYPLTLSISHGRHARHTDASPDGESLRIEFAYTCDAFDALQIERLAAHLAALLDAFAANPAAPLGSLAMLDDTELGQQQQWGAGPEIAQAPLVHQRIARQAETYGAKQALVLDGESLDYDTLERRTNRLAHRLQAAGVGPESRVGIAIERSFEMIVAVLAVLKAGGVYVPLDPSYPAERLAFMIEDSGIELALTSGASADALAQFGVACIDVTQSASPASAYPDRGHHADDAPSSNVSRDNLAYVIYTSGSTGRPKGVGITHDALAQHTQVSIDLFGVTAEDRVLQFSTFNFDGFVEQVFATLSVGAALILRGPQLWSSERFLYEVAQQRITVADLTTAYWNVLAQDFAVNPRARAACASLRRVHAGGEAMPADGILAWRMAGLAHVALANTYGPSEATVTASAFDCSPYLQAAAEVPAQISIGGPLAGRSLRVLDAQLNPVPVGVAGELCIGGALLARGYHGRAGLTAERFIADPHAASPGGRLYRTGDLVRWNAHGTLDYLGRLDHQVKVRGFRIELGEIEAQLLRLPKVREAVAVVREGTGGARVLAYVAAAPDAQLDGATLRASLAATLPDYMVPSTVLVLDALPLNPNGKIDRHALPLPGAHEAVAAGMSEAADPPQGELETALAAIWSTVLDVQPVQRSDRFFELGGHSLAAMQVQASIRRTLGIDAQLADLMNNQPLYRLAQTLTSTGRVAQDDDAMAAEMQDILAEL</sequence>
<dbReference type="Gene3D" id="3.30.559.30">
    <property type="entry name" value="Nonribosomal peptide synthetase, condensation domain"/>
    <property type="match status" value="3"/>
</dbReference>
<dbReference type="PANTHER" id="PTHR45398">
    <property type="match status" value="1"/>
</dbReference>
<dbReference type="InterPro" id="IPR010060">
    <property type="entry name" value="NRPS_synth"/>
</dbReference>
<dbReference type="GO" id="GO:0044550">
    <property type="term" value="P:secondary metabolite biosynthetic process"/>
    <property type="evidence" value="ECO:0007669"/>
    <property type="project" value="UniProtKB-ARBA"/>
</dbReference>
<keyword evidence="3" id="KW-0596">Phosphopantetheine</keyword>
<dbReference type="OrthoDB" id="6297021at2"/>
<dbReference type="Gene3D" id="3.30.300.30">
    <property type="match status" value="2"/>
</dbReference>
<dbReference type="GO" id="GO:0003824">
    <property type="term" value="F:catalytic activity"/>
    <property type="evidence" value="ECO:0007669"/>
    <property type="project" value="InterPro"/>
</dbReference>
<dbReference type="InterPro" id="IPR045851">
    <property type="entry name" value="AMP-bd_C_sf"/>
</dbReference>
<evidence type="ECO:0000256" key="2">
    <source>
        <dbReference type="ARBA" id="ARBA00006432"/>
    </source>
</evidence>
<dbReference type="InterPro" id="IPR025110">
    <property type="entry name" value="AMP-bd_C"/>
</dbReference>
<dbReference type="CDD" id="cd17649">
    <property type="entry name" value="A_NRPS_PvdJ-like"/>
    <property type="match status" value="2"/>
</dbReference>
<dbReference type="SUPFAM" id="SSF52777">
    <property type="entry name" value="CoA-dependent acyltransferases"/>
    <property type="match status" value="6"/>
</dbReference>
<dbReference type="NCBIfam" id="TIGR01733">
    <property type="entry name" value="AA-adenyl-dom"/>
    <property type="match status" value="2"/>
</dbReference>
<dbReference type="FunFam" id="3.40.50.980:FF:000001">
    <property type="entry name" value="Non-ribosomal peptide synthetase"/>
    <property type="match status" value="2"/>
</dbReference>
<evidence type="ECO:0000256" key="3">
    <source>
        <dbReference type="ARBA" id="ARBA00022450"/>
    </source>
</evidence>
<dbReference type="FunFam" id="3.30.300.30:FF:000010">
    <property type="entry name" value="Enterobactin synthetase component F"/>
    <property type="match status" value="2"/>
</dbReference>
<dbReference type="FunFam" id="3.40.50.12780:FF:000012">
    <property type="entry name" value="Non-ribosomal peptide synthetase"/>
    <property type="match status" value="2"/>
</dbReference>
<dbReference type="RefSeq" id="WP_074296471.1">
    <property type="nucleotide sequence ID" value="NZ_FSRU01000001.1"/>
</dbReference>
<evidence type="ECO:0000256" key="1">
    <source>
        <dbReference type="ARBA" id="ARBA00001957"/>
    </source>
</evidence>
<dbReference type="SMART" id="SM00823">
    <property type="entry name" value="PKS_PP"/>
    <property type="match status" value="2"/>
</dbReference>
<protein>
    <submittedName>
        <fullName evidence="6">Non-ribosomal peptide synthase domain TIGR01720/amino acid adenylation domain-containing protein</fullName>
    </submittedName>
</protein>
<dbReference type="EMBL" id="FSRU01000001">
    <property type="protein sequence ID" value="SIO44238.1"/>
    <property type="molecule type" value="Genomic_DNA"/>
</dbReference>
<dbReference type="InterPro" id="IPR020806">
    <property type="entry name" value="PKS_PP-bd"/>
</dbReference>
<dbReference type="InterPro" id="IPR001242">
    <property type="entry name" value="Condensation_dom"/>
</dbReference>
<dbReference type="PROSITE" id="PS00012">
    <property type="entry name" value="PHOSPHOPANTETHEINE"/>
    <property type="match status" value="1"/>
</dbReference>
<dbReference type="InterPro" id="IPR006162">
    <property type="entry name" value="Ppantetheine_attach_site"/>
</dbReference>
<dbReference type="SUPFAM" id="SSF47336">
    <property type="entry name" value="ACP-like"/>
    <property type="match status" value="2"/>
</dbReference>
<comment type="cofactor">
    <cofactor evidence="1">
        <name>pantetheine 4'-phosphate</name>
        <dbReference type="ChEBI" id="CHEBI:47942"/>
    </cofactor>
</comment>
<dbReference type="CDD" id="cd19543">
    <property type="entry name" value="DCL_NRPS"/>
    <property type="match status" value="1"/>
</dbReference>
<dbReference type="Gene3D" id="3.40.50.980">
    <property type="match status" value="4"/>
</dbReference>
<accession>A0A1N6JIM4</accession>
<dbReference type="Pfam" id="PF13193">
    <property type="entry name" value="AMP-binding_C"/>
    <property type="match status" value="2"/>
</dbReference>
<dbReference type="CDD" id="cd19531">
    <property type="entry name" value="LCL_NRPS-like"/>
    <property type="match status" value="1"/>
</dbReference>
<dbReference type="InterPro" id="IPR009081">
    <property type="entry name" value="PP-bd_ACP"/>
</dbReference>
<dbReference type="FunFam" id="2.30.38.10:FF:000001">
    <property type="entry name" value="Non-ribosomal peptide synthetase PvdI"/>
    <property type="match status" value="1"/>
</dbReference>
<dbReference type="SUPFAM" id="SSF56801">
    <property type="entry name" value="Acetyl-CoA synthetase-like"/>
    <property type="match status" value="2"/>
</dbReference>
<dbReference type="PANTHER" id="PTHR45398:SF1">
    <property type="entry name" value="ENZYME, PUTATIVE (JCVI)-RELATED"/>
    <property type="match status" value="1"/>
</dbReference>
<reference evidence="6 7" key="1">
    <citation type="submission" date="2016-11" db="EMBL/GenBank/DDBJ databases">
        <authorList>
            <person name="Jaros S."/>
            <person name="Januszkiewicz K."/>
            <person name="Wedrychowicz H."/>
        </authorList>
    </citation>
    <scope>NUCLEOTIDE SEQUENCE [LARGE SCALE GENOMIC DNA]</scope>
    <source>
        <strain evidence="6 7">GAS95</strain>
    </source>
</reference>
<dbReference type="NCBIfam" id="TIGR01720">
    <property type="entry name" value="NRPS-para261"/>
    <property type="match status" value="1"/>
</dbReference>
<comment type="similarity">
    <text evidence="2">Belongs to the ATP-dependent AMP-binding enzyme family.</text>
</comment>
<evidence type="ECO:0000313" key="7">
    <source>
        <dbReference type="Proteomes" id="UP000185151"/>
    </source>
</evidence>
<dbReference type="InterPro" id="IPR023213">
    <property type="entry name" value="CAT-like_dom_sf"/>
</dbReference>
<evidence type="ECO:0000259" key="5">
    <source>
        <dbReference type="PROSITE" id="PS50075"/>
    </source>
</evidence>
<dbReference type="GO" id="GO:0031177">
    <property type="term" value="F:phosphopantetheine binding"/>
    <property type="evidence" value="ECO:0007669"/>
    <property type="project" value="InterPro"/>
</dbReference>
<dbReference type="Pfam" id="PF00668">
    <property type="entry name" value="Condensation"/>
    <property type="match status" value="3"/>
</dbReference>
<dbReference type="Gene3D" id="3.30.559.10">
    <property type="entry name" value="Chloramphenicol acetyltransferase-like domain"/>
    <property type="match status" value="3"/>
</dbReference>
<dbReference type="Proteomes" id="UP000185151">
    <property type="component" value="Unassembled WGS sequence"/>
</dbReference>
<dbReference type="Pfam" id="PF00501">
    <property type="entry name" value="AMP-binding"/>
    <property type="match status" value="2"/>
</dbReference>
<name>A0A1N6JIM4_9BURK</name>
<dbReference type="GO" id="GO:0043041">
    <property type="term" value="P:amino acid activation for nonribosomal peptide biosynthetic process"/>
    <property type="evidence" value="ECO:0007669"/>
    <property type="project" value="UniProtKB-ARBA"/>
</dbReference>
<dbReference type="CDD" id="cd19534">
    <property type="entry name" value="E_NRPS"/>
    <property type="match status" value="1"/>
</dbReference>
<feature type="domain" description="Carrier" evidence="5">
    <location>
        <begin position="1016"/>
        <end position="1090"/>
    </location>
</feature>
<evidence type="ECO:0000256" key="4">
    <source>
        <dbReference type="ARBA" id="ARBA00022553"/>
    </source>
</evidence>
<dbReference type="InterPro" id="IPR000873">
    <property type="entry name" value="AMP-dep_synth/lig_dom"/>
</dbReference>
<dbReference type="Gene3D" id="2.30.38.10">
    <property type="entry name" value="Luciferase, Domain 3"/>
    <property type="match status" value="2"/>
</dbReference>
<dbReference type="InterPro" id="IPR020845">
    <property type="entry name" value="AMP-binding_CS"/>
</dbReference>
<gene>
    <name evidence="6" type="ORF">SAMN05444165_3232</name>
</gene>
<dbReference type="Pfam" id="PF00550">
    <property type="entry name" value="PP-binding"/>
    <property type="match status" value="2"/>
</dbReference>
<evidence type="ECO:0000313" key="6">
    <source>
        <dbReference type="EMBL" id="SIO44238.1"/>
    </source>
</evidence>
<proteinExistence type="inferred from homology"/>
<dbReference type="PROSITE" id="PS50075">
    <property type="entry name" value="CARRIER"/>
    <property type="match status" value="2"/>
</dbReference>